<evidence type="ECO:0000313" key="2">
    <source>
        <dbReference type="Proteomes" id="UP001175228"/>
    </source>
</evidence>
<evidence type="ECO:0000313" key="1">
    <source>
        <dbReference type="EMBL" id="KAK0490106.1"/>
    </source>
</evidence>
<dbReference type="EMBL" id="JAUEPU010000034">
    <property type="protein sequence ID" value="KAK0490106.1"/>
    <property type="molecule type" value="Genomic_DNA"/>
</dbReference>
<gene>
    <name evidence="1" type="ORF">EDD18DRAFT_1358742</name>
</gene>
<keyword evidence="2" id="KW-1185">Reference proteome</keyword>
<sequence length="401" mass="46239">MFILRRSFIRRFPRIVKALRHFSESQSQTGSRRTVLVRNLPHGYDIGNVLGTIKANPVEAVIPGDDQLTVRFLSEPLARKCVNRGGGGGAGLGWSLTLDEETSPKLSAYVVAAIGYSRLSRWITLKNLPQDLRQEDLRTHIIPRQVEYSRFDPRERQTQIGFLDIWQALRVRQQIFRHSYFEGVGLSFDQRDEDEYLFPDWYPPEDVNQRNVERAIRISNVTSFDMDRTVRSWVREFEDSGAHHTLFYSLYPKKNLVKIVFTTSLSAREFIIRCMSAAEGINAQLLLRPQRGPLSLSKITAADLGASLALGIRLHHNQRRSLPEYHEAFNYSGDLKISEEFREDHSHGWVLLTFNSVNNAMRCMAGFERDEKHIEFEGAEMNFIGARHLAPFIKKYKRQGL</sequence>
<dbReference type="AlphaFoldDB" id="A0AA39TI75"/>
<accession>A0AA39TI75</accession>
<comment type="caution">
    <text evidence="1">The sequence shown here is derived from an EMBL/GenBank/DDBJ whole genome shotgun (WGS) entry which is preliminary data.</text>
</comment>
<proteinExistence type="predicted"/>
<name>A0AA39TI75_9AGAR</name>
<protein>
    <submittedName>
        <fullName evidence="1">Uncharacterized protein</fullName>
    </submittedName>
</protein>
<reference evidence="1" key="1">
    <citation type="submission" date="2023-06" db="EMBL/GenBank/DDBJ databases">
        <authorList>
            <consortium name="Lawrence Berkeley National Laboratory"/>
            <person name="Ahrendt S."/>
            <person name="Sahu N."/>
            <person name="Indic B."/>
            <person name="Wong-Bajracharya J."/>
            <person name="Merenyi Z."/>
            <person name="Ke H.-M."/>
            <person name="Monk M."/>
            <person name="Kocsube S."/>
            <person name="Drula E."/>
            <person name="Lipzen A."/>
            <person name="Balint B."/>
            <person name="Henrissat B."/>
            <person name="Andreopoulos B."/>
            <person name="Martin F.M."/>
            <person name="Harder C.B."/>
            <person name="Rigling D."/>
            <person name="Ford K.L."/>
            <person name="Foster G.D."/>
            <person name="Pangilinan J."/>
            <person name="Papanicolaou A."/>
            <person name="Barry K."/>
            <person name="LaButti K."/>
            <person name="Viragh M."/>
            <person name="Koriabine M."/>
            <person name="Yan M."/>
            <person name="Riley R."/>
            <person name="Champramary S."/>
            <person name="Plett K.L."/>
            <person name="Tsai I.J."/>
            <person name="Slot J."/>
            <person name="Sipos G."/>
            <person name="Plett J."/>
            <person name="Nagy L.G."/>
            <person name="Grigoriev I.V."/>
        </authorList>
    </citation>
    <scope>NUCLEOTIDE SEQUENCE</scope>
    <source>
        <strain evidence="1">HWK02</strain>
    </source>
</reference>
<organism evidence="1 2">
    <name type="scientific">Armillaria luteobubalina</name>
    <dbReference type="NCBI Taxonomy" id="153913"/>
    <lineage>
        <taxon>Eukaryota</taxon>
        <taxon>Fungi</taxon>
        <taxon>Dikarya</taxon>
        <taxon>Basidiomycota</taxon>
        <taxon>Agaricomycotina</taxon>
        <taxon>Agaricomycetes</taxon>
        <taxon>Agaricomycetidae</taxon>
        <taxon>Agaricales</taxon>
        <taxon>Marasmiineae</taxon>
        <taxon>Physalacriaceae</taxon>
        <taxon>Armillaria</taxon>
    </lineage>
</organism>
<dbReference type="Proteomes" id="UP001175228">
    <property type="component" value="Unassembled WGS sequence"/>
</dbReference>